<evidence type="ECO:0000313" key="2">
    <source>
        <dbReference type="Proteomes" id="UP000000379"/>
    </source>
</evidence>
<protein>
    <recommendedName>
        <fullName evidence="3">DUF2007 domain-containing protein</fullName>
    </recommendedName>
</protein>
<dbReference type="HOGENOM" id="CLU_2060433_0_0_0"/>
<reference evidence="2" key="1">
    <citation type="submission" date="2010-05" db="EMBL/GenBank/DDBJ databases">
        <title>The complete genome of Truepera radiovictris DSM 17093.</title>
        <authorList>
            <consortium name="US DOE Joint Genome Institute (JGI-PGF)"/>
            <person name="Lucas S."/>
            <person name="Copeland A."/>
            <person name="Lapidus A."/>
            <person name="Glavina del Rio T."/>
            <person name="Dalin E."/>
            <person name="Tice H."/>
            <person name="Bruce D."/>
            <person name="Goodwin L."/>
            <person name="Pitluck S."/>
            <person name="Kyrpides N."/>
            <person name="Mavromatis K."/>
            <person name="Ovchinnikova G."/>
            <person name="Munk A.C."/>
            <person name="Detter J.C."/>
            <person name="Han C."/>
            <person name="Tapia R."/>
            <person name="Land M."/>
            <person name="Hauser L."/>
            <person name="Markowitz V."/>
            <person name="Cheng J.-F."/>
            <person name="Hugenholtz P."/>
            <person name="Woyke T."/>
            <person name="Wu D."/>
            <person name="Tindall B."/>
            <person name="Pomrenke H.G."/>
            <person name="Brambilla E."/>
            <person name="Klenk H.-P."/>
            <person name="Eisen J.A."/>
        </authorList>
    </citation>
    <scope>NUCLEOTIDE SEQUENCE [LARGE SCALE GENOMIC DNA]</scope>
    <source>
        <strain evidence="2">DSM 17093 / CIP 108686 / LMG 22925 / RQ-24</strain>
    </source>
</reference>
<dbReference type="AlphaFoldDB" id="D7CT44"/>
<dbReference type="RefSeq" id="WP_013178870.1">
    <property type="nucleotide sequence ID" value="NC_014221.1"/>
</dbReference>
<keyword evidence="2" id="KW-1185">Reference proteome</keyword>
<dbReference type="STRING" id="649638.Trad_2398"/>
<sequence length="119" mass="12212">MTGVTAKGETVRLNGDLWTVVDVAPAEPLAEMVATILEEEGFVVLVRGAAPFADVLSSLGGVSGETTLVLVPEAQAEAALALIAETVTDYEGEELEALLAELEGDVKGGLGDDLGEDEV</sequence>
<name>D7CT44_TRURR</name>
<evidence type="ECO:0000313" key="1">
    <source>
        <dbReference type="EMBL" id="ADI15507.1"/>
    </source>
</evidence>
<organism evidence="1 2">
    <name type="scientific">Truepera radiovictrix (strain DSM 17093 / CIP 108686 / LMG 22925 / RQ-24)</name>
    <dbReference type="NCBI Taxonomy" id="649638"/>
    <lineage>
        <taxon>Bacteria</taxon>
        <taxon>Thermotogati</taxon>
        <taxon>Deinococcota</taxon>
        <taxon>Deinococci</taxon>
        <taxon>Trueperales</taxon>
        <taxon>Trueperaceae</taxon>
        <taxon>Truepera</taxon>
    </lineage>
</organism>
<reference evidence="1 2" key="2">
    <citation type="journal article" date="2011" name="Stand. Genomic Sci.">
        <title>Complete genome sequence of Truepera radiovictrix type strain (RQ-24).</title>
        <authorList>
            <person name="Ivanova N."/>
            <person name="Rohde C."/>
            <person name="Munk C."/>
            <person name="Nolan M."/>
            <person name="Lucas S."/>
            <person name="Del Rio T.G."/>
            <person name="Tice H."/>
            <person name="Deshpande S."/>
            <person name="Cheng J.F."/>
            <person name="Tapia R."/>
            <person name="Han C."/>
            <person name="Goodwin L."/>
            <person name="Pitluck S."/>
            <person name="Liolios K."/>
            <person name="Mavromatis K."/>
            <person name="Mikhailova N."/>
            <person name="Pati A."/>
            <person name="Chen A."/>
            <person name="Palaniappan K."/>
            <person name="Land M."/>
            <person name="Hauser L."/>
            <person name="Chang Y.J."/>
            <person name="Jeffries C.D."/>
            <person name="Brambilla E."/>
            <person name="Rohde M."/>
            <person name="Goker M."/>
            <person name="Tindall B.J."/>
            <person name="Woyke T."/>
            <person name="Bristow J."/>
            <person name="Eisen J.A."/>
            <person name="Markowitz V."/>
            <person name="Hugenholtz P."/>
            <person name="Kyrpides N.C."/>
            <person name="Klenk H.P."/>
            <person name="Lapidus A."/>
        </authorList>
    </citation>
    <scope>NUCLEOTIDE SEQUENCE [LARGE SCALE GENOMIC DNA]</scope>
    <source>
        <strain evidence="2">DSM 17093 / CIP 108686 / LMG 22925 / RQ-24</strain>
    </source>
</reference>
<dbReference type="EMBL" id="CP002049">
    <property type="protein sequence ID" value="ADI15507.1"/>
    <property type="molecule type" value="Genomic_DNA"/>
</dbReference>
<gene>
    <name evidence="1" type="ordered locus">Trad_2398</name>
</gene>
<accession>D7CT44</accession>
<evidence type="ECO:0008006" key="3">
    <source>
        <dbReference type="Google" id="ProtNLM"/>
    </source>
</evidence>
<proteinExistence type="predicted"/>
<dbReference type="Proteomes" id="UP000000379">
    <property type="component" value="Chromosome"/>
</dbReference>
<dbReference type="KEGG" id="tra:Trad_2398"/>